<dbReference type="EMBL" id="UFUW01000001">
    <property type="protein sequence ID" value="SUX24229.1"/>
    <property type="molecule type" value="Genomic_DNA"/>
</dbReference>
<sequence>MRKLSYLVMMLLAVTARAEERNLWKQLFTPKEGVILETPEVTIEKPKEPLVERLPEHILNGNDRFLTLNIENDKFGSGYDRDYTNGLRITWFNVGAGQPFYADWIDRLVPTFDANKTTSTYLSFGHNLYTPSDIDRSTLDVRDRPYAAFLYGSAGISTITDRHMDDVELTLGWIGPSAQGEFIQDKFHRLIHADYQPHGWKYQLRDEPGIILSWERSWPGWYTADIGKNLHARFAPHGGVTLGNVYTYANAGFTIDLTPTNLRWQTQPVRVRPAIPGSGYFEYTDGHGWMTYLGYDARLMAHNIFLDGNTWKDSHHVKRRPFVHDLALGAAYNHKNFRISYTVNWRSREFKSPLAKSSSFGAISVGYRF</sequence>
<protein>
    <submittedName>
        <fullName evidence="1">Uncharacterized protein conserved in bacteria</fullName>
    </submittedName>
</protein>
<dbReference type="AlphaFoldDB" id="A0A381EBJ1"/>
<organism evidence="1 2">
    <name type="scientific">Cardiobacterium valvarum</name>
    <dbReference type="NCBI Taxonomy" id="194702"/>
    <lineage>
        <taxon>Bacteria</taxon>
        <taxon>Pseudomonadati</taxon>
        <taxon>Pseudomonadota</taxon>
        <taxon>Gammaproteobacteria</taxon>
        <taxon>Cardiobacteriales</taxon>
        <taxon>Cardiobacteriaceae</taxon>
        <taxon>Cardiobacterium</taxon>
    </lineage>
</organism>
<accession>A0A381EBJ1</accession>
<dbReference type="Pfam" id="PF09982">
    <property type="entry name" value="LpxR"/>
    <property type="match status" value="1"/>
</dbReference>
<name>A0A381EBJ1_9GAMM</name>
<proteinExistence type="predicted"/>
<dbReference type="Proteomes" id="UP000254572">
    <property type="component" value="Unassembled WGS sequence"/>
</dbReference>
<dbReference type="OrthoDB" id="9776275at2"/>
<evidence type="ECO:0000313" key="2">
    <source>
        <dbReference type="Proteomes" id="UP000254572"/>
    </source>
</evidence>
<evidence type="ECO:0000313" key="1">
    <source>
        <dbReference type="EMBL" id="SUX24229.1"/>
    </source>
</evidence>
<dbReference type="Gene3D" id="2.40.128.140">
    <property type="entry name" value="Outer membrane protein"/>
    <property type="match status" value="1"/>
</dbReference>
<gene>
    <name evidence="1" type="ORF">NCTC13294_01759</name>
</gene>
<dbReference type="InterPro" id="IPR018707">
    <property type="entry name" value="LpxR"/>
</dbReference>
<dbReference type="InterPro" id="IPR037107">
    <property type="entry name" value="Put_OMP_sf"/>
</dbReference>
<dbReference type="RefSeq" id="WP_115611981.1">
    <property type="nucleotide sequence ID" value="NZ_JBHLZC010000002.1"/>
</dbReference>
<reference evidence="1 2" key="1">
    <citation type="submission" date="2018-06" db="EMBL/GenBank/DDBJ databases">
        <authorList>
            <consortium name="Pathogen Informatics"/>
            <person name="Doyle S."/>
        </authorList>
    </citation>
    <scope>NUCLEOTIDE SEQUENCE [LARGE SCALE GENOMIC DNA]</scope>
    <source>
        <strain evidence="1 2">NCTC13294</strain>
    </source>
</reference>
<keyword evidence="2" id="KW-1185">Reference proteome</keyword>